<feature type="domain" description="Polysaccharide pyruvyl transferase" evidence="1">
    <location>
        <begin position="21"/>
        <end position="305"/>
    </location>
</feature>
<keyword evidence="3" id="KW-1185">Reference proteome</keyword>
<proteinExistence type="predicted"/>
<dbReference type="Pfam" id="PF04230">
    <property type="entry name" value="PS_pyruv_trans"/>
    <property type="match status" value="1"/>
</dbReference>
<organism evidence="2 3">
    <name type="scientific">Microbacterium album</name>
    <dbReference type="NCBI Taxonomy" id="2053191"/>
    <lineage>
        <taxon>Bacteria</taxon>
        <taxon>Bacillati</taxon>
        <taxon>Actinomycetota</taxon>
        <taxon>Actinomycetes</taxon>
        <taxon>Micrococcales</taxon>
        <taxon>Microbacteriaceae</taxon>
        <taxon>Microbacterium</taxon>
    </lineage>
</organism>
<gene>
    <name evidence="2" type="ORF">GCM10010921_13580</name>
</gene>
<name>A0A917IFJ7_9MICO</name>
<evidence type="ECO:0000259" key="1">
    <source>
        <dbReference type="Pfam" id="PF04230"/>
    </source>
</evidence>
<dbReference type="EMBL" id="BMJY01000004">
    <property type="protein sequence ID" value="GGH41178.1"/>
    <property type="molecule type" value="Genomic_DNA"/>
</dbReference>
<dbReference type="InterPro" id="IPR007345">
    <property type="entry name" value="Polysacch_pyruvyl_Trfase"/>
</dbReference>
<reference evidence="2" key="2">
    <citation type="submission" date="2020-09" db="EMBL/GenBank/DDBJ databases">
        <authorList>
            <person name="Sun Q."/>
            <person name="Zhou Y."/>
        </authorList>
    </citation>
    <scope>NUCLEOTIDE SEQUENCE</scope>
    <source>
        <strain evidence="2">CGMCC 1.15794</strain>
    </source>
</reference>
<accession>A0A917IFJ7</accession>
<reference evidence="2" key="1">
    <citation type="journal article" date="2014" name="Int. J. Syst. Evol. Microbiol.">
        <title>Complete genome sequence of Corynebacterium casei LMG S-19264T (=DSM 44701T), isolated from a smear-ripened cheese.</title>
        <authorList>
            <consortium name="US DOE Joint Genome Institute (JGI-PGF)"/>
            <person name="Walter F."/>
            <person name="Albersmeier A."/>
            <person name="Kalinowski J."/>
            <person name="Ruckert C."/>
        </authorList>
    </citation>
    <scope>NUCLEOTIDE SEQUENCE</scope>
    <source>
        <strain evidence="2">CGMCC 1.15794</strain>
    </source>
</reference>
<comment type="caution">
    <text evidence="2">The sequence shown here is derived from an EMBL/GenBank/DDBJ whole genome shotgun (WGS) entry which is preliminary data.</text>
</comment>
<protein>
    <recommendedName>
        <fullName evidence="1">Polysaccharide pyruvyl transferase domain-containing protein</fullName>
    </recommendedName>
</protein>
<dbReference type="Proteomes" id="UP000657592">
    <property type="component" value="Unassembled WGS sequence"/>
</dbReference>
<dbReference type="PANTHER" id="PTHR36836:SF1">
    <property type="entry name" value="COLANIC ACID BIOSYNTHESIS PROTEIN WCAK"/>
    <property type="match status" value="1"/>
</dbReference>
<dbReference type="AlphaFoldDB" id="A0A917IFJ7"/>
<sequence>MHTKFDAARRVTVFAEHASANLGDQAISAALGDLLRDNGLDVERRSFTDYTICEEGAPQPASTQASVTPAERLRKRLAQSPTLREIRAVGLRSRLAATVRNADAVVVGGGALIQDNSMRFPIALREISRACSLEGIALFVAGVSVEGVLSPRARTLFGRSLRLAQAVYARDDTTARIMGELWSLETPVIGDFAAVPAPRNAGVGRSGVALNIRTGMSEPQRREVLAFLDRALAEDASPVIVFTTGVREDERAARSFVEAFAPRQRMQLATPKSLDELLTLLRQPRLVYPSRLHSAILGLREGAQVVRPSATDKVSSYLLSECDVWDTWYDFEVTPGETNAHDPRAGRRGQFIRRVLSASTRKAGRASDS</sequence>
<evidence type="ECO:0000313" key="2">
    <source>
        <dbReference type="EMBL" id="GGH41178.1"/>
    </source>
</evidence>
<dbReference type="PANTHER" id="PTHR36836">
    <property type="entry name" value="COLANIC ACID BIOSYNTHESIS PROTEIN WCAK"/>
    <property type="match status" value="1"/>
</dbReference>
<dbReference type="RefSeq" id="WP_188755519.1">
    <property type="nucleotide sequence ID" value="NZ_BMJY01000004.1"/>
</dbReference>
<evidence type="ECO:0000313" key="3">
    <source>
        <dbReference type="Proteomes" id="UP000657592"/>
    </source>
</evidence>